<dbReference type="InterPro" id="IPR000843">
    <property type="entry name" value="HTH_LacI"/>
</dbReference>
<dbReference type="Gene3D" id="3.40.50.2300">
    <property type="match status" value="2"/>
</dbReference>
<dbReference type="InterPro" id="IPR046335">
    <property type="entry name" value="LacI/GalR-like_sensor"/>
</dbReference>
<feature type="domain" description="HTH lacI-type" evidence="4">
    <location>
        <begin position="1"/>
        <end position="55"/>
    </location>
</feature>
<dbReference type="GO" id="GO:0003700">
    <property type="term" value="F:DNA-binding transcription factor activity"/>
    <property type="evidence" value="ECO:0007669"/>
    <property type="project" value="TreeGrafter"/>
</dbReference>
<dbReference type="Pfam" id="PF00356">
    <property type="entry name" value="LacI"/>
    <property type="match status" value="1"/>
</dbReference>
<dbReference type="SUPFAM" id="SSF47413">
    <property type="entry name" value="lambda repressor-like DNA-binding domains"/>
    <property type="match status" value="1"/>
</dbReference>
<dbReference type="Pfam" id="PF13377">
    <property type="entry name" value="Peripla_BP_3"/>
    <property type="match status" value="1"/>
</dbReference>
<evidence type="ECO:0000256" key="2">
    <source>
        <dbReference type="ARBA" id="ARBA00023125"/>
    </source>
</evidence>
<keyword evidence="2" id="KW-0238">DNA-binding</keyword>
<comment type="caution">
    <text evidence="5">The sequence shown here is derived from an EMBL/GenBank/DDBJ whole genome shotgun (WGS) entry which is preliminary data.</text>
</comment>
<keyword evidence="1" id="KW-0805">Transcription regulation</keyword>
<protein>
    <submittedName>
        <fullName evidence="5">Transcriptional regulator AglR, LacI family</fullName>
    </submittedName>
</protein>
<dbReference type="CDD" id="cd20010">
    <property type="entry name" value="PBP1_AglR-like"/>
    <property type="match status" value="1"/>
</dbReference>
<dbReference type="Proteomes" id="UP000037178">
    <property type="component" value="Unassembled WGS sequence"/>
</dbReference>
<dbReference type="PROSITE" id="PS50932">
    <property type="entry name" value="HTH_LACI_2"/>
    <property type="match status" value="1"/>
</dbReference>
<sequence>MNLKELSDSLGLSQTTVSRALNGYPEVAEATRIRVAQAAAAANYRPNARARGLATGRSMAVGHVIPISTHHEMVNPIFSDFIAGASEVYLDRGYDMVISAVPDEREEEAYRALLSKGSVDGVIVHAPRSLDPRIALLREIGLPFVVHGRSTNEPGPYNWVDVNNRSAFLRATEFLMDLGHRRIGLINGLLAMDFAARRHQGYVEALHSRGIAADETLIHTSEMTEAQGYAAAKQMLALPAPPTAFLGASIISAFGIRRAIEDSGLVLGRDVSVITFDDDLSYLRDASDVPTFTATRSSVREAGRICADRLMSIIADPAQPPVEHLLEAALTVGRSTGPAPRGTTQQMG</sequence>
<keyword evidence="3" id="KW-0804">Transcription</keyword>
<reference evidence="5 6" key="1">
    <citation type="submission" date="2015-06" db="EMBL/GenBank/DDBJ databases">
        <title>Draft genome sequence of an Alphaproteobacteria species associated to the Mediterranean sponge Oscarella lobularis.</title>
        <authorList>
            <person name="Jourda C."/>
            <person name="Santini S."/>
            <person name="Claverie J.-M."/>
        </authorList>
    </citation>
    <scope>NUCLEOTIDE SEQUENCE [LARGE SCALE GENOMIC DNA]</scope>
    <source>
        <strain evidence="5">IGS</strain>
    </source>
</reference>
<dbReference type="CDD" id="cd01392">
    <property type="entry name" value="HTH_LacI"/>
    <property type="match status" value="1"/>
</dbReference>
<name>A0A0J9E3I4_9RHOB</name>
<evidence type="ECO:0000256" key="1">
    <source>
        <dbReference type="ARBA" id="ARBA00023015"/>
    </source>
</evidence>
<gene>
    <name evidence="5" type="ORF">AIOL_002344</name>
</gene>
<dbReference type="PATRIC" id="fig|1675527.3.peg.2458"/>
<accession>A0A0J9E3I4</accession>
<dbReference type="AlphaFoldDB" id="A0A0J9E3I4"/>
<dbReference type="RefSeq" id="WP_049643114.1">
    <property type="nucleotide sequence ID" value="NZ_LFTY01000002.1"/>
</dbReference>
<keyword evidence="6" id="KW-1185">Reference proteome</keyword>
<evidence type="ECO:0000313" key="6">
    <source>
        <dbReference type="Proteomes" id="UP000037178"/>
    </source>
</evidence>
<proteinExistence type="predicted"/>
<dbReference type="EMBL" id="LFTY01000002">
    <property type="protein sequence ID" value="KMW57381.1"/>
    <property type="molecule type" value="Genomic_DNA"/>
</dbReference>
<evidence type="ECO:0000313" key="5">
    <source>
        <dbReference type="EMBL" id="KMW57381.1"/>
    </source>
</evidence>
<dbReference type="SUPFAM" id="SSF53822">
    <property type="entry name" value="Periplasmic binding protein-like I"/>
    <property type="match status" value="1"/>
</dbReference>
<dbReference type="OrthoDB" id="234496at2"/>
<dbReference type="STRING" id="1675527.AIOL_002344"/>
<dbReference type="PANTHER" id="PTHR30146:SF109">
    <property type="entry name" value="HTH-TYPE TRANSCRIPTIONAL REGULATOR GALS"/>
    <property type="match status" value="1"/>
</dbReference>
<evidence type="ECO:0000256" key="3">
    <source>
        <dbReference type="ARBA" id="ARBA00023163"/>
    </source>
</evidence>
<dbReference type="GO" id="GO:0000976">
    <property type="term" value="F:transcription cis-regulatory region binding"/>
    <property type="evidence" value="ECO:0007669"/>
    <property type="project" value="TreeGrafter"/>
</dbReference>
<evidence type="ECO:0000259" key="4">
    <source>
        <dbReference type="PROSITE" id="PS50932"/>
    </source>
</evidence>
<dbReference type="PANTHER" id="PTHR30146">
    <property type="entry name" value="LACI-RELATED TRANSCRIPTIONAL REPRESSOR"/>
    <property type="match status" value="1"/>
</dbReference>
<dbReference type="InterPro" id="IPR028082">
    <property type="entry name" value="Peripla_BP_I"/>
</dbReference>
<dbReference type="SMART" id="SM00354">
    <property type="entry name" value="HTH_LACI"/>
    <property type="match status" value="1"/>
</dbReference>
<dbReference type="Gene3D" id="1.10.260.40">
    <property type="entry name" value="lambda repressor-like DNA-binding domains"/>
    <property type="match status" value="1"/>
</dbReference>
<dbReference type="InterPro" id="IPR010982">
    <property type="entry name" value="Lambda_DNA-bd_dom_sf"/>
</dbReference>
<organism evidence="5 6">
    <name type="scientific">Candidatus Rhodobacter oscarellae</name>
    <dbReference type="NCBI Taxonomy" id="1675527"/>
    <lineage>
        <taxon>Bacteria</taxon>
        <taxon>Pseudomonadati</taxon>
        <taxon>Pseudomonadota</taxon>
        <taxon>Alphaproteobacteria</taxon>
        <taxon>Rhodobacterales</taxon>
        <taxon>Rhodobacter group</taxon>
        <taxon>Rhodobacter</taxon>
    </lineage>
</organism>